<dbReference type="SUPFAM" id="SSF51905">
    <property type="entry name" value="FAD/NAD(P)-binding domain"/>
    <property type="match status" value="1"/>
</dbReference>
<dbReference type="InterPro" id="IPR036188">
    <property type="entry name" value="FAD/NAD-bd_sf"/>
</dbReference>
<dbReference type="EMBL" id="EQ962658">
    <property type="protein sequence ID" value="EED14248.1"/>
    <property type="molecule type" value="Genomic_DNA"/>
</dbReference>
<evidence type="ECO:0000313" key="2">
    <source>
        <dbReference type="EMBL" id="EED14248.1"/>
    </source>
</evidence>
<dbReference type="OMA" id="CTNAHVS"/>
<dbReference type="eggNOG" id="ENOG502QRBS">
    <property type="taxonomic scope" value="Eukaryota"/>
</dbReference>
<dbReference type="HOGENOM" id="CLU_022730_2_1_1"/>
<dbReference type="VEuPathDB" id="FungiDB:TSTA_104620"/>
<gene>
    <name evidence="2" type="ORF">TSTA_104620</name>
</gene>
<dbReference type="GeneID" id="8103233"/>
<sequence length="521" mass="57171">MSFARIILDNPAVAVQDRQEAIDRIYSDPGYPDAAAKTTESFWLQQPDPNVHQVQSSGLPSTADTVIIGSGITGTSIALSLLQFRENEKQDEMDSNISMSAIPAVVMLESRNTCSGATGRNGGHILETAEEYVYYEETYGVKAAKKILRFRLSHLQIMLDVAKQLGIESECQARKVRFLSVYLDQETWAVAKAHLKCLKEAMPEETKEWAGYDRENMPIEFKLPTAAGVISGPAGALWPYKLVTGILNHVRRKFGDNFRLETKTPVTKIERNPSAQGSSDQYSVTTPRVHCTNAHVSHLVPCLRGRVYPVRGQMSAQTPGEKFPAYGEKYSWQFNYAKGFDYLTQLPESSNVSCGEMMFGGGFAQGEHGGLRDMGVATDGDMSVYTDIHLSGALSAVFGRENWGVVPGPSVKSMWTGTMGFSSDGMPWVGRLPASTTQREGEKSQDELPEGGEWVSAGFSGEGMVNAWLCGEALAITLLAHDNKLKSSISPDISSWFPEQLLVTEERIKSSFIPQYTGESS</sequence>
<dbReference type="Gene3D" id="3.50.50.60">
    <property type="entry name" value="FAD/NAD(P)-binding domain"/>
    <property type="match status" value="1"/>
</dbReference>
<protein>
    <submittedName>
        <fullName evidence="2">FAD dependent oxidoreductase, putative</fullName>
    </submittedName>
</protein>
<feature type="domain" description="FAD dependent oxidoreductase" evidence="1">
    <location>
        <begin position="64"/>
        <end position="475"/>
    </location>
</feature>
<dbReference type="PhylomeDB" id="B8MP09"/>
<dbReference type="OrthoDB" id="512662at2759"/>
<evidence type="ECO:0000259" key="1">
    <source>
        <dbReference type="Pfam" id="PF01266"/>
    </source>
</evidence>
<name>B8MP09_TALSN</name>
<keyword evidence="3" id="KW-1185">Reference proteome</keyword>
<evidence type="ECO:0000313" key="3">
    <source>
        <dbReference type="Proteomes" id="UP000001745"/>
    </source>
</evidence>
<organism evidence="2 3">
    <name type="scientific">Talaromyces stipitatus (strain ATCC 10500 / CBS 375.48 / QM 6759 / NRRL 1006)</name>
    <name type="common">Penicillium stipitatum</name>
    <dbReference type="NCBI Taxonomy" id="441959"/>
    <lineage>
        <taxon>Eukaryota</taxon>
        <taxon>Fungi</taxon>
        <taxon>Dikarya</taxon>
        <taxon>Ascomycota</taxon>
        <taxon>Pezizomycotina</taxon>
        <taxon>Eurotiomycetes</taxon>
        <taxon>Eurotiomycetidae</taxon>
        <taxon>Eurotiales</taxon>
        <taxon>Trichocomaceae</taxon>
        <taxon>Talaromyces</taxon>
        <taxon>Talaromyces sect. Talaromyces</taxon>
    </lineage>
</organism>
<reference evidence="3" key="1">
    <citation type="journal article" date="2015" name="Genome Announc.">
        <title>Genome sequence of the AIDS-associated pathogen Penicillium marneffei (ATCC18224) and its near taxonomic relative Talaromyces stipitatus (ATCC10500).</title>
        <authorList>
            <person name="Nierman W.C."/>
            <person name="Fedorova-Abrams N.D."/>
            <person name="Andrianopoulos A."/>
        </authorList>
    </citation>
    <scope>NUCLEOTIDE SEQUENCE [LARGE SCALE GENOMIC DNA]</scope>
    <source>
        <strain evidence="3">ATCC 10500 / CBS 375.48 / QM 6759 / NRRL 1006</strain>
    </source>
</reference>
<dbReference type="PANTHER" id="PTHR13847">
    <property type="entry name" value="SARCOSINE DEHYDROGENASE-RELATED"/>
    <property type="match status" value="1"/>
</dbReference>
<dbReference type="InterPro" id="IPR006076">
    <property type="entry name" value="FAD-dep_OxRdtase"/>
</dbReference>
<dbReference type="STRING" id="441959.B8MP09"/>
<dbReference type="RefSeq" id="XP_002486486.1">
    <property type="nucleotide sequence ID" value="XM_002486441.1"/>
</dbReference>
<dbReference type="Proteomes" id="UP000001745">
    <property type="component" value="Unassembled WGS sequence"/>
</dbReference>
<dbReference type="Gene3D" id="3.30.9.10">
    <property type="entry name" value="D-Amino Acid Oxidase, subunit A, domain 2"/>
    <property type="match status" value="1"/>
</dbReference>
<dbReference type="GO" id="GO:0005737">
    <property type="term" value="C:cytoplasm"/>
    <property type="evidence" value="ECO:0007669"/>
    <property type="project" value="TreeGrafter"/>
</dbReference>
<proteinExistence type="predicted"/>
<dbReference type="Pfam" id="PF01266">
    <property type="entry name" value="DAO"/>
    <property type="match status" value="1"/>
</dbReference>
<accession>B8MP09</accession>
<dbReference type="InParanoid" id="B8MP09"/>
<dbReference type="AlphaFoldDB" id="B8MP09"/>
<dbReference type="PANTHER" id="PTHR13847:SF213">
    <property type="entry name" value="DEPENDENT OXIDOREDUCTASE, PUTATIVE-RELATED"/>
    <property type="match status" value="1"/>
</dbReference>